<dbReference type="PRINTS" id="PR00455">
    <property type="entry name" value="HTHTETR"/>
</dbReference>
<dbReference type="Pfam" id="PF00440">
    <property type="entry name" value="TetR_N"/>
    <property type="match status" value="1"/>
</dbReference>
<evidence type="ECO:0000256" key="2">
    <source>
        <dbReference type="ARBA" id="ARBA00023125"/>
    </source>
</evidence>
<dbReference type="Proteomes" id="UP000001870">
    <property type="component" value="Chromosome"/>
</dbReference>
<dbReference type="SUPFAM" id="SSF46689">
    <property type="entry name" value="Homeodomain-like"/>
    <property type="match status" value="1"/>
</dbReference>
<dbReference type="Pfam" id="PF13305">
    <property type="entry name" value="TetR_C_33"/>
    <property type="match status" value="1"/>
</dbReference>
<sequence>MHIVSSVVMKNDTRQKILEAASALFLKGGTNALSVRAIAEGAGMSTIGIYSHFKGKQGILDALYIEGVELVEKEMKAADGNTAAEKVINVCERILNFSESHTAHYHLIFASELKGYTPSDKAIEAGKNVFTTLATLTASLAKKDLSVEEKQDIAMQIWALNHGYITLNQHEISNRITWNNWKDRALQAIRLHVYALVATQ</sequence>
<dbReference type="SUPFAM" id="SSF48498">
    <property type="entry name" value="Tetracyclin repressor-like, C-terminal domain"/>
    <property type="match status" value="1"/>
</dbReference>
<protein>
    <submittedName>
        <fullName evidence="6">TetR family transcriptional regulator</fullName>
    </submittedName>
</protein>
<keyword evidence="3" id="KW-0804">Transcription</keyword>
<keyword evidence="7" id="KW-1185">Reference proteome</keyword>
<dbReference type="Gene3D" id="1.10.357.10">
    <property type="entry name" value="Tetracycline Repressor, domain 2"/>
    <property type="match status" value="1"/>
</dbReference>
<name>F2G794_ALTMD</name>
<evidence type="ECO:0000259" key="5">
    <source>
        <dbReference type="PROSITE" id="PS50977"/>
    </source>
</evidence>
<dbReference type="GO" id="GO:0003700">
    <property type="term" value="F:DNA-binding transcription factor activity"/>
    <property type="evidence" value="ECO:0007669"/>
    <property type="project" value="TreeGrafter"/>
</dbReference>
<keyword evidence="1" id="KW-0805">Transcription regulation</keyword>
<dbReference type="InterPro" id="IPR036271">
    <property type="entry name" value="Tet_transcr_reg_TetR-rel_C_sf"/>
</dbReference>
<evidence type="ECO:0000256" key="3">
    <source>
        <dbReference type="ARBA" id="ARBA00023163"/>
    </source>
</evidence>
<dbReference type="AlphaFoldDB" id="F2G794"/>
<keyword evidence="2 4" id="KW-0238">DNA-binding</keyword>
<dbReference type="InterPro" id="IPR050109">
    <property type="entry name" value="HTH-type_TetR-like_transc_reg"/>
</dbReference>
<evidence type="ECO:0000313" key="7">
    <source>
        <dbReference type="Proteomes" id="UP000001870"/>
    </source>
</evidence>
<dbReference type="InterPro" id="IPR009057">
    <property type="entry name" value="Homeodomain-like_sf"/>
</dbReference>
<organism evidence="6 7">
    <name type="scientific">Alteromonas mediterranea (strain DSM 17117 / CIP 110805 / LMG 28347 / Deep ecotype)</name>
    <dbReference type="NCBI Taxonomy" id="1774373"/>
    <lineage>
        <taxon>Bacteria</taxon>
        <taxon>Pseudomonadati</taxon>
        <taxon>Pseudomonadota</taxon>
        <taxon>Gammaproteobacteria</taxon>
        <taxon>Alteromonadales</taxon>
        <taxon>Alteromonadaceae</taxon>
        <taxon>Alteromonas/Salinimonas group</taxon>
        <taxon>Alteromonas</taxon>
    </lineage>
</organism>
<dbReference type="InterPro" id="IPR025996">
    <property type="entry name" value="MT1864/Rv1816-like_C"/>
</dbReference>
<reference evidence="6 7" key="1">
    <citation type="journal article" date="2008" name="ISME J.">
        <title>Comparative genomics of two ecotypes of the marine planktonic copiotroph Alteromonas macleodii suggests alternative lifestyles associated with different kinds of particulate organic matter.</title>
        <authorList>
            <person name="Ivars-Martinez E."/>
            <person name="Martin-Cuadrado A.B."/>
            <person name="D'Auria G."/>
            <person name="Mira A."/>
            <person name="Ferriera S."/>
            <person name="Johnson J."/>
            <person name="Friedman R."/>
            <person name="Rodriguez-Valera F."/>
        </authorList>
    </citation>
    <scope>NUCLEOTIDE SEQUENCE [LARGE SCALE GENOMIC DNA]</scope>
    <source>
        <strain evidence="7">DSM 17117 / CIP 110805 / LMG 28347 / Deep ecotype</strain>
    </source>
</reference>
<dbReference type="KEGG" id="amc:MADE_1002625"/>
<dbReference type="PANTHER" id="PTHR30055:SF207">
    <property type="entry name" value="HTH-TYPE TRANSCRIPTIONAL REPRESSOR FATR"/>
    <property type="match status" value="1"/>
</dbReference>
<evidence type="ECO:0000256" key="1">
    <source>
        <dbReference type="ARBA" id="ARBA00023015"/>
    </source>
</evidence>
<dbReference type="InterPro" id="IPR001647">
    <property type="entry name" value="HTH_TetR"/>
</dbReference>
<feature type="domain" description="HTH tetR-type" evidence="5">
    <location>
        <begin position="11"/>
        <end position="71"/>
    </location>
</feature>
<gene>
    <name evidence="6" type="ordered locus">MADE_1002625</name>
</gene>
<reference evidence="6 7" key="2">
    <citation type="journal article" date="2015" name="Antonie Van Leeuwenhoek">
        <title>Ecophysiological diversity of a novel member of the genus Alteromonas, and description of Alteromonas mediterranea sp. nov.</title>
        <authorList>
            <person name="Ivanova E.P."/>
            <person name="Lopez-Perez M."/>
            <person name="Zabalos M."/>
            <person name="Nguyen S.H."/>
            <person name="Webb H.K."/>
            <person name="Ryan J."/>
            <person name="Lagutin K."/>
            <person name="Vyssotski M."/>
            <person name="Crawford R.J."/>
            <person name="Rodriguez-Valera F."/>
        </authorList>
    </citation>
    <scope>NUCLEOTIDE SEQUENCE [LARGE SCALE GENOMIC DNA]</scope>
    <source>
        <strain evidence="7">DSM 17117 / CIP 110805 / LMG 28347 / Deep ecotype</strain>
    </source>
</reference>
<dbReference type="GO" id="GO:0000976">
    <property type="term" value="F:transcription cis-regulatory region binding"/>
    <property type="evidence" value="ECO:0007669"/>
    <property type="project" value="TreeGrafter"/>
</dbReference>
<dbReference type="HOGENOM" id="CLU_069356_40_3_6"/>
<dbReference type="EMBL" id="CP001103">
    <property type="protein sequence ID" value="AEA96674.1"/>
    <property type="molecule type" value="Genomic_DNA"/>
</dbReference>
<evidence type="ECO:0000256" key="4">
    <source>
        <dbReference type="PROSITE-ProRule" id="PRU00335"/>
    </source>
</evidence>
<proteinExistence type="predicted"/>
<evidence type="ECO:0000313" key="6">
    <source>
        <dbReference type="EMBL" id="AEA96674.1"/>
    </source>
</evidence>
<feature type="DNA-binding region" description="H-T-H motif" evidence="4">
    <location>
        <begin position="34"/>
        <end position="53"/>
    </location>
</feature>
<dbReference type="PANTHER" id="PTHR30055">
    <property type="entry name" value="HTH-TYPE TRANSCRIPTIONAL REGULATOR RUTR"/>
    <property type="match status" value="1"/>
</dbReference>
<accession>F2G794</accession>
<dbReference type="PROSITE" id="PS50977">
    <property type="entry name" value="HTH_TETR_2"/>
    <property type="match status" value="1"/>
</dbReference>